<keyword evidence="10" id="KW-0694">RNA-binding</keyword>
<dbReference type="InterPro" id="IPR000504">
    <property type="entry name" value="RRM_dom"/>
</dbReference>
<evidence type="ECO:0000256" key="11">
    <source>
        <dbReference type="RuleBase" id="RU000682"/>
    </source>
</evidence>
<evidence type="ECO:0000313" key="14">
    <source>
        <dbReference type="EMBL" id="KAI5437547.1"/>
    </source>
</evidence>
<dbReference type="SUPFAM" id="SSF54495">
    <property type="entry name" value="UBC-like"/>
    <property type="match status" value="1"/>
</dbReference>
<dbReference type="CDD" id="cd00086">
    <property type="entry name" value="homeodomain"/>
    <property type="match status" value="1"/>
</dbReference>
<evidence type="ECO:0000259" key="13">
    <source>
        <dbReference type="PROSITE" id="PS50102"/>
    </source>
</evidence>
<evidence type="ECO:0000256" key="9">
    <source>
        <dbReference type="PROSITE-ProRule" id="PRU00108"/>
    </source>
</evidence>
<dbReference type="SMART" id="SM00389">
    <property type="entry name" value="HOX"/>
    <property type="match status" value="1"/>
</dbReference>
<dbReference type="InterPro" id="IPR035979">
    <property type="entry name" value="RBD_domain_sf"/>
</dbReference>
<dbReference type="FunFam" id="3.30.40.10:FF:000914">
    <property type="entry name" value="RWD domain-containing protein"/>
    <property type="match status" value="1"/>
</dbReference>
<dbReference type="EMBL" id="JAMSHJ010000002">
    <property type="protein sequence ID" value="KAI5437547.1"/>
    <property type="molecule type" value="Genomic_DNA"/>
</dbReference>
<dbReference type="Gramene" id="Psat02G0360100-T1">
    <property type="protein sequence ID" value="KAI5437547.1"/>
    <property type="gene ID" value="KIW84_023601"/>
</dbReference>
<dbReference type="InterPro" id="IPR012677">
    <property type="entry name" value="Nucleotide-bd_a/b_plait_sf"/>
</dbReference>
<dbReference type="Gene3D" id="3.30.40.10">
    <property type="entry name" value="Zinc/RING finger domain, C3HC4 (zinc finger)"/>
    <property type="match status" value="1"/>
</dbReference>
<keyword evidence="7" id="KW-0804">Transcription</keyword>
<dbReference type="GO" id="GO:0005634">
    <property type="term" value="C:nucleus"/>
    <property type="evidence" value="ECO:0007669"/>
    <property type="project" value="UniProtKB-SubCell"/>
</dbReference>
<dbReference type="GO" id="GO:0003700">
    <property type="term" value="F:DNA-binding transcription factor activity"/>
    <property type="evidence" value="ECO:0007669"/>
    <property type="project" value="InterPro"/>
</dbReference>
<evidence type="ECO:0000256" key="7">
    <source>
        <dbReference type="ARBA" id="ARBA00023163"/>
    </source>
</evidence>
<dbReference type="Pfam" id="PF05773">
    <property type="entry name" value="RWD"/>
    <property type="match status" value="1"/>
</dbReference>
<gene>
    <name evidence="14" type="ORF">KIW84_023601</name>
</gene>
<dbReference type="FunFam" id="3.30.70.330:FF:000395">
    <property type="entry name" value="Polyadenylate-binding protein RBP47"/>
    <property type="match status" value="1"/>
</dbReference>
<dbReference type="PROSITE" id="PS50102">
    <property type="entry name" value="RRM"/>
    <property type="match status" value="1"/>
</dbReference>
<keyword evidence="8 9" id="KW-0539">Nucleus</keyword>
<dbReference type="SUPFAM" id="SSF57850">
    <property type="entry name" value="RING/U-box"/>
    <property type="match status" value="1"/>
</dbReference>
<keyword evidence="4" id="KW-0175">Coiled coil</keyword>
<feature type="domain" description="RRM" evidence="13">
    <location>
        <begin position="389"/>
        <end position="461"/>
    </location>
</feature>
<dbReference type="InterPro" id="IPR044830">
    <property type="entry name" value="HD-Zip_III"/>
</dbReference>
<dbReference type="FunFam" id="1.10.10.60:FF:000197">
    <property type="entry name" value="Homeobox-leucine zipper protein REVOLUTA"/>
    <property type="match status" value="1"/>
</dbReference>
<dbReference type="Pfam" id="PF00046">
    <property type="entry name" value="Homeodomain"/>
    <property type="match status" value="1"/>
</dbReference>
<evidence type="ECO:0000256" key="3">
    <source>
        <dbReference type="ARBA" id="ARBA00023015"/>
    </source>
</evidence>
<dbReference type="SUPFAM" id="SSF46689">
    <property type="entry name" value="Homeodomain-like"/>
    <property type="match status" value="1"/>
</dbReference>
<evidence type="ECO:0000256" key="8">
    <source>
        <dbReference type="ARBA" id="ARBA00023242"/>
    </source>
</evidence>
<evidence type="ECO:0000256" key="1">
    <source>
        <dbReference type="ARBA" id="ARBA00004123"/>
    </source>
</evidence>
<dbReference type="SUPFAM" id="SSF54928">
    <property type="entry name" value="RNA-binding domain, RBD"/>
    <property type="match status" value="1"/>
</dbReference>
<comment type="caution">
    <text evidence="14">The sequence shown here is derived from an EMBL/GenBank/DDBJ whole genome shotgun (WGS) entry which is preliminary data.</text>
</comment>
<evidence type="ECO:0000259" key="12">
    <source>
        <dbReference type="PROSITE" id="PS50071"/>
    </source>
</evidence>
<dbReference type="InterPro" id="IPR009057">
    <property type="entry name" value="Homeodomain-like_sf"/>
</dbReference>
<dbReference type="InterPro" id="IPR001356">
    <property type="entry name" value="HD"/>
</dbReference>
<keyword evidence="3" id="KW-0805">Transcription regulation</keyword>
<protein>
    <submittedName>
        <fullName evidence="14">Homeobox-leucine zipper protein ATHB-15</fullName>
    </submittedName>
</protein>
<dbReference type="GO" id="GO:0003723">
    <property type="term" value="F:RNA binding"/>
    <property type="evidence" value="ECO:0007669"/>
    <property type="project" value="UniProtKB-UniRule"/>
</dbReference>
<feature type="DNA-binding region" description="Homeobox" evidence="9">
    <location>
        <begin position="76"/>
        <end position="139"/>
    </location>
</feature>
<keyword evidence="6 9" id="KW-0371">Homeobox</keyword>
<proteinExistence type="inferred from homology"/>
<dbReference type="SMART" id="SM00360">
    <property type="entry name" value="RRM"/>
    <property type="match status" value="1"/>
</dbReference>
<name>A0A9D4YEL1_PEA</name>
<evidence type="ECO:0000256" key="6">
    <source>
        <dbReference type="ARBA" id="ARBA00023155"/>
    </source>
</evidence>
<evidence type="ECO:0000256" key="5">
    <source>
        <dbReference type="ARBA" id="ARBA00023125"/>
    </source>
</evidence>
<evidence type="ECO:0000256" key="2">
    <source>
        <dbReference type="ARBA" id="ARBA00010338"/>
    </source>
</evidence>
<comment type="subcellular location">
    <subcellularLocation>
        <location evidence="1 9 11">Nucleus</location>
    </subcellularLocation>
</comment>
<dbReference type="InterPro" id="IPR013083">
    <property type="entry name" value="Znf_RING/FYVE/PHD"/>
</dbReference>
<sequence>MDGEEEDEQVIAEEVEAMKSVYENDCTILNSIPPHFHLSLKPRTADVSSHQNSFSFKGRMMAVTSACKDGSKIAMDNGKYVRYTPEQVEALERLYHECPKPTSLRRQQLIRECPILSHIEPKQIKVWFQNRRCREKQRKEAGRLQAVNRKLLMEENDRLQKQVSHLVYENSVFRQHTPNGAIATTDTSCESVVTSGQQHPPRDASPAGLLSIAEETLAEFLSKATGTAVEWVQMPGMKYPKEPPSVAIVDCKGLDQHRQKHLLNHIQTKANELSPGLMLVALCEEAVEKLSDMNHPDGDCPLCLFPLVTEEHQSETLPFMKLMSCFHCFHSECIIRWWNWLESSKQTGSSKSDNATTRRNRAVVLAGGGHSANGAVAQGSQSEGDSNNTTIFVGGLDSEISDEDLRQPFLQYGDVVSVKIPIGKGCGFVQLADRKNAEEAIQGLNGTVIGKQTVRLSWGRSPGNKHWRNNDSNGNHYGGQGYGGYGYGGHGYAARQNQDIAMQQPAAAIQGAS</sequence>
<dbReference type="Gene3D" id="3.10.110.10">
    <property type="entry name" value="Ubiquitin Conjugating Enzyme"/>
    <property type="match status" value="1"/>
</dbReference>
<feature type="domain" description="Homeobox" evidence="12">
    <location>
        <begin position="74"/>
        <end position="138"/>
    </location>
</feature>
<evidence type="ECO:0000256" key="4">
    <source>
        <dbReference type="ARBA" id="ARBA00023054"/>
    </source>
</evidence>
<dbReference type="AlphaFoldDB" id="A0A9D4YEL1"/>
<keyword evidence="5 9" id="KW-0238">DNA-binding</keyword>
<dbReference type="PANTHER" id="PTHR45950">
    <property type="entry name" value="HOMEOBOX-LEUCINE ZIPPER PROTEIN ATHB-14"/>
    <property type="match status" value="1"/>
</dbReference>
<accession>A0A9D4YEL1</accession>
<dbReference type="PROSITE" id="PS50071">
    <property type="entry name" value="HOMEOBOX_2"/>
    <property type="match status" value="1"/>
</dbReference>
<dbReference type="PANTHER" id="PTHR45950:SF6">
    <property type="entry name" value="HOMEOBOX-LEUCINE ZIPPER PROTEIN ATHB-8"/>
    <property type="match status" value="1"/>
</dbReference>
<dbReference type="Gene3D" id="3.30.70.330">
    <property type="match status" value="1"/>
</dbReference>
<dbReference type="GO" id="GO:0003677">
    <property type="term" value="F:DNA binding"/>
    <property type="evidence" value="ECO:0007669"/>
    <property type="project" value="UniProtKB-UniRule"/>
</dbReference>
<dbReference type="Gene3D" id="1.10.10.60">
    <property type="entry name" value="Homeodomain-like"/>
    <property type="match status" value="1"/>
</dbReference>
<organism evidence="14 15">
    <name type="scientific">Pisum sativum</name>
    <name type="common">Garden pea</name>
    <name type="synonym">Lathyrus oleraceus</name>
    <dbReference type="NCBI Taxonomy" id="3888"/>
    <lineage>
        <taxon>Eukaryota</taxon>
        <taxon>Viridiplantae</taxon>
        <taxon>Streptophyta</taxon>
        <taxon>Embryophyta</taxon>
        <taxon>Tracheophyta</taxon>
        <taxon>Spermatophyta</taxon>
        <taxon>Magnoliopsida</taxon>
        <taxon>eudicotyledons</taxon>
        <taxon>Gunneridae</taxon>
        <taxon>Pentapetalae</taxon>
        <taxon>rosids</taxon>
        <taxon>fabids</taxon>
        <taxon>Fabales</taxon>
        <taxon>Fabaceae</taxon>
        <taxon>Papilionoideae</taxon>
        <taxon>50 kb inversion clade</taxon>
        <taxon>NPAAA clade</taxon>
        <taxon>Hologalegina</taxon>
        <taxon>IRL clade</taxon>
        <taxon>Fabeae</taxon>
        <taxon>Lathyrus</taxon>
    </lineage>
</organism>
<evidence type="ECO:0000256" key="10">
    <source>
        <dbReference type="PROSITE-ProRule" id="PRU00176"/>
    </source>
</evidence>
<dbReference type="InterPro" id="IPR016135">
    <property type="entry name" value="UBQ-conjugating_enzyme/RWD"/>
</dbReference>
<dbReference type="Pfam" id="PF00076">
    <property type="entry name" value="RRM_1"/>
    <property type="match status" value="1"/>
</dbReference>
<keyword evidence="15" id="KW-1185">Reference proteome</keyword>
<comment type="similarity">
    <text evidence="2">Belongs to the HD-ZIP homeobox family. Class III subfamily.</text>
</comment>
<dbReference type="InterPro" id="IPR006575">
    <property type="entry name" value="RWD_dom"/>
</dbReference>
<reference evidence="14 15" key="1">
    <citation type="journal article" date="2022" name="Nat. Genet.">
        <title>Improved pea reference genome and pan-genome highlight genomic features and evolutionary characteristics.</title>
        <authorList>
            <person name="Yang T."/>
            <person name="Liu R."/>
            <person name="Luo Y."/>
            <person name="Hu S."/>
            <person name="Wang D."/>
            <person name="Wang C."/>
            <person name="Pandey M.K."/>
            <person name="Ge S."/>
            <person name="Xu Q."/>
            <person name="Li N."/>
            <person name="Li G."/>
            <person name="Huang Y."/>
            <person name="Saxena R.K."/>
            <person name="Ji Y."/>
            <person name="Li M."/>
            <person name="Yan X."/>
            <person name="He Y."/>
            <person name="Liu Y."/>
            <person name="Wang X."/>
            <person name="Xiang C."/>
            <person name="Varshney R.K."/>
            <person name="Ding H."/>
            <person name="Gao S."/>
            <person name="Zong X."/>
        </authorList>
    </citation>
    <scope>NUCLEOTIDE SEQUENCE [LARGE SCALE GENOMIC DNA]</scope>
    <source>
        <strain evidence="14 15">cv. Zhongwan 6</strain>
    </source>
</reference>
<evidence type="ECO:0000313" key="15">
    <source>
        <dbReference type="Proteomes" id="UP001058974"/>
    </source>
</evidence>
<dbReference type="Proteomes" id="UP001058974">
    <property type="component" value="Chromosome 2"/>
</dbReference>